<reference evidence="1" key="1">
    <citation type="submission" date="2021-06" db="EMBL/GenBank/DDBJ databases">
        <authorList>
            <person name="Kallberg Y."/>
            <person name="Tangrot J."/>
            <person name="Rosling A."/>
        </authorList>
    </citation>
    <scope>NUCLEOTIDE SEQUENCE</scope>
    <source>
        <strain evidence="1">MA461A</strain>
    </source>
</reference>
<sequence length="146" mass="17706">VKRNQVPFTDYLNVIEEVKFRASNIFNGNKIHKKDSMKYIKNLLKNDFYYKITEVEIQKTFKEFLNSKGEEPNQILCETCENDNYESCSHKHKEINFLEVVGFFQFSKKYCDRDHDHYFIVSNFIQNKWVSRILEEYHILQNIMTK</sequence>
<keyword evidence="2" id="KW-1185">Reference proteome</keyword>
<accession>A0ACA9S890</accession>
<gene>
    <name evidence="1" type="ORF">RPERSI_LOCUS27758</name>
</gene>
<organism evidence="1 2">
    <name type="scientific">Racocetra persica</name>
    <dbReference type="NCBI Taxonomy" id="160502"/>
    <lineage>
        <taxon>Eukaryota</taxon>
        <taxon>Fungi</taxon>
        <taxon>Fungi incertae sedis</taxon>
        <taxon>Mucoromycota</taxon>
        <taxon>Glomeromycotina</taxon>
        <taxon>Glomeromycetes</taxon>
        <taxon>Diversisporales</taxon>
        <taxon>Gigasporaceae</taxon>
        <taxon>Racocetra</taxon>
    </lineage>
</organism>
<dbReference type="EMBL" id="CAJVQC010098872">
    <property type="protein sequence ID" value="CAG8830287.1"/>
    <property type="molecule type" value="Genomic_DNA"/>
</dbReference>
<dbReference type="Proteomes" id="UP000789920">
    <property type="component" value="Unassembled WGS sequence"/>
</dbReference>
<feature type="non-terminal residue" evidence="1">
    <location>
        <position position="1"/>
    </location>
</feature>
<proteinExistence type="predicted"/>
<protein>
    <submittedName>
        <fullName evidence="1">1440_t:CDS:1</fullName>
    </submittedName>
</protein>
<evidence type="ECO:0000313" key="2">
    <source>
        <dbReference type="Proteomes" id="UP000789920"/>
    </source>
</evidence>
<name>A0ACA9S890_9GLOM</name>
<evidence type="ECO:0000313" key="1">
    <source>
        <dbReference type="EMBL" id="CAG8830287.1"/>
    </source>
</evidence>
<comment type="caution">
    <text evidence="1">The sequence shown here is derived from an EMBL/GenBank/DDBJ whole genome shotgun (WGS) entry which is preliminary data.</text>
</comment>